<dbReference type="InterPro" id="IPR019861">
    <property type="entry name" value="PorP/SprF_Bacteroidetes"/>
</dbReference>
<dbReference type="NCBIfam" id="TIGR03519">
    <property type="entry name" value="T9SS_PorP_fam"/>
    <property type="match status" value="1"/>
</dbReference>
<name>A0A382ABG1_9ZZZZ</name>
<proteinExistence type="predicted"/>
<dbReference type="AlphaFoldDB" id="A0A382ABG1"/>
<protein>
    <recommendedName>
        <fullName evidence="2">Type IX secretion system membrane protein PorP/SprF</fullName>
    </recommendedName>
</protein>
<evidence type="ECO:0000313" key="1">
    <source>
        <dbReference type="EMBL" id="SVA98908.1"/>
    </source>
</evidence>
<accession>A0A382ABG1</accession>
<gene>
    <name evidence="1" type="ORF">METZ01_LOCUS151762</name>
</gene>
<dbReference type="EMBL" id="UINC01024713">
    <property type="protein sequence ID" value="SVA98908.1"/>
    <property type="molecule type" value="Genomic_DNA"/>
</dbReference>
<reference evidence="1" key="1">
    <citation type="submission" date="2018-05" db="EMBL/GenBank/DDBJ databases">
        <authorList>
            <person name="Lanie J.A."/>
            <person name="Ng W.-L."/>
            <person name="Kazmierczak K.M."/>
            <person name="Andrzejewski T.M."/>
            <person name="Davidsen T.M."/>
            <person name="Wayne K.J."/>
            <person name="Tettelin H."/>
            <person name="Glass J.I."/>
            <person name="Rusch D."/>
            <person name="Podicherti R."/>
            <person name="Tsui H.-C.T."/>
            <person name="Winkler M.E."/>
        </authorList>
    </citation>
    <scope>NUCLEOTIDE SEQUENCE</scope>
</reference>
<dbReference type="Pfam" id="PF11751">
    <property type="entry name" value="PorP_SprF"/>
    <property type="match status" value="1"/>
</dbReference>
<evidence type="ECO:0008006" key="2">
    <source>
        <dbReference type="Google" id="ProtNLM"/>
    </source>
</evidence>
<sequence>MKKLLIILFFVGVSEFMLAQQTPIFSQYFVNEIVYNPAVAGSKSYNPFVIITRKQWLGFEGAPITAHISYHGALNNRSAIGGSLSYDQTGQTRNNVLELDYAYHVPLNPDRVYLSFGIGAKTMYYILDLNAENLPPGEDPAFSGEFFSQFLVDASSGIYLYGKNFYIGYSMLNMIQSKFNKEVGGGFSTNHLHKHYMGIMGYRFEFNRDFHFEPSILICNTENINTKYDFLGRLFYRDVFWTGISSRTNGSISTIIGFKTGKLHIAYAYDYYFKEISTYQNGTHELSISFRFPSILSQRHVSFWNY</sequence>
<organism evidence="1">
    <name type="scientific">marine metagenome</name>
    <dbReference type="NCBI Taxonomy" id="408172"/>
    <lineage>
        <taxon>unclassified sequences</taxon>
        <taxon>metagenomes</taxon>
        <taxon>ecological metagenomes</taxon>
    </lineage>
</organism>